<proteinExistence type="predicted"/>
<keyword evidence="3" id="KW-1185">Reference proteome</keyword>
<sequence length="466" mass="50304">MPREIKPPSRYITDDGLAPQLARRVNTPQTSSADRRNKGKAKGNNATPRPSRPASGRHVHDSIVIADDDSDVEIVEPPKATSSKRKREEEKDPDWGSRKKISKSWRPETSSSKPARTPQPQAAQAQALQRMVAKSAPVATRTGPAKPQQRAPVSAAPPAVRKMMSVVDLYMECQDEPLSLVQVQAVKREQLQFEKSQLLIRAAKEGRLLFTPSGETKVLRKPYQPPKPPTPPPPPPPPPPKVSPPPPIVAPFLNMALKPWPGLDVPPGLVRLGLGGMPPAGQFALPPGVIPPFDGALKSDITLLWTSYLSPGLTGALKSDITSLWTSYLSPGLTGALKSDITLLWTGYLSLGLTGALKSDITLLWTSYLSPGLTGALKSDTTLLWTSYLSPGLTGALKSDITLLWTSYLSPGLAGALESDITLLWTSYLSLGLTGALKSDITLFLWTSYLSKSSLGLSRLHTHFDL</sequence>
<feature type="compositionally biased region" description="Low complexity" evidence="1">
    <location>
        <begin position="147"/>
        <end position="156"/>
    </location>
</feature>
<feature type="region of interest" description="Disordered" evidence="1">
    <location>
        <begin position="1"/>
        <end position="156"/>
    </location>
</feature>
<evidence type="ECO:0000313" key="2">
    <source>
        <dbReference type="EMBL" id="GFO31943.1"/>
    </source>
</evidence>
<feature type="compositionally biased region" description="Low complexity" evidence="1">
    <location>
        <begin position="114"/>
        <end position="129"/>
    </location>
</feature>
<dbReference type="EMBL" id="BLXT01006498">
    <property type="protein sequence ID" value="GFO31943.1"/>
    <property type="molecule type" value="Genomic_DNA"/>
</dbReference>
<evidence type="ECO:0000256" key="1">
    <source>
        <dbReference type="SAM" id="MobiDB-lite"/>
    </source>
</evidence>
<dbReference type="AlphaFoldDB" id="A0AAV4CIY7"/>
<comment type="caution">
    <text evidence="2">The sequence shown here is derived from an EMBL/GenBank/DDBJ whole genome shotgun (WGS) entry which is preliminary data.</text>
</comment>
<gene>
    <name evidence="2" type="ORF">PoB_005844800</name>
</gene>
<evidence type="ECO:0000313" key="3">
    <source>
        <dbReference type="Proteomes" id="UP000735302"/>
    </source>
</evidence>
<reference evidence="2 3" key="1">
    <citation type="journal article" date="2021" name="Elife">
        <title>Chloroplast acquisition without the gene transfer in kleptoplastic sea slugs, Plakobranchus ocellatus.</title>
        <authorList>
            <person name="Maeda T."/>
            <person name="Takahashi S."/>
            <person name="Yoshida T."/>
            <person name="Shimamura S."/>
            <person name="Takaki Y."/>
            <person name="Nagai Y."/>
            <person name="Toyoda A."/>
            <person name="Suzuki Y."/>
            <person name="Arimoto A."/>
            <person name="Ishii H."/>
            <person name="Satoh N."/>
            <person name="Nishiyama T."/>
            <person name="Hasebe M."/>
            <person name="Maruyama T."/>
            <person name="Minagawa J."/>
            <person name="Obokata J."/>
            <person name="Shigenobu S."/>
        </authorList>
    </citation>
    <scope>NUCLEOTIDE SEQUENCE [LARGE SCALE GENOMIC DNA]</scope>
</reference>
<protein>
    <submittedName>
        <fullName evidence="2">Mucin-19</fullName>
    </submittedName>
</protein>
<name>A0AAV4CIY7_9GAST</name>
<dbReference type="Proteomes" id="UP000735302">
    <property type="component" value="Unassembled WGS sequence"/>
</dbReference>
<dbReference type="SUPFAM" id="SSF101447">
    <property type="entry name" value="Formin homology 2 domain (FH2 domain)"/>
    <property type="match status" value="1"/>
</dbReference>
<feature type="region of interest" description="Disordered" evidence="1">
    <location>
        <begin position="211"/>
        <end position="243"/>
    </location>
</feature>
<accession>A0AAV4CIY7</accession>
<feature type="compositionally biased region" description="Basic and acidic residues" evidence="1">
    <location>
        <begin position="86"/>
        <end position="97"/>
    </location>
</feature>
<organism evidence="2 3">
    <name type="scientific">Plakobranchus ocellatus</name>
    <dbReference type="NCBI Taxonomy" id="259542"/>
    <lineage>
        <taxon>Eukaryota</taxon>
        <taxon>Metazoa</taxon>
        <taxon>Spiralia</taxon>
        <taxon>Lophotrochozoa</taxon>
        <taxon>Mollusca</taxon>
        <taxon>Gastropoda</taxon>
        <taxon>Heterobranchia</taxon>
        <taxon>Euthyneura</taxon>
        <taxon>Panpulmonata</taxon>
        <taxon>Sacoglossa</taxon>
        <taxon>Placobranchoidea</taxon>
        <taxon>Plakobranchidae</taxon>
        <taxon>Plakobranchus</taxon>
    </lineage>
</organism>
<feature type="compositionally biased region" description="Pro residues" evidence="1">
    <location>
        <begin position="223"/>
        <end position="243"/>
    </location>
</feature>